<dbReference type="Proteomes" id="UP001152876">
    <property type="component" value="Unassembled WGS sequence"/>
</dbReference>
<reference evidence="10" key="1">
    <citation type="submission" date="2013-01" db="EMBL/GenBank/DDBJ databases">
        <title>Genome draft of Hydrogenophaga taeniospiralis 2K1.</title>
        <authorList>
            <person name="Gomila M."/>
            <person name="Lalucat J."/>
        </authorList>
    </citation>
    <scope>NUCLEOTIDE SEQUENCE</scope>
    <source>
        <strain evidence="10">CCUG 15921</strain>
    </source>
</reference>
<gene>
    <name evidence="10" type="ORF">H010_05925</name>
</gene>
<evidence type="ECO:0000256" key="1">
    <source>
        <dbReference type="ARBA" id="ARBA00004533"/>
    </source>
</evidence>
<evidence type="ECO:0000256" key="4">
    <source>
        <dbReference type="ARBA" id="ARBA00022519"/>
    </source>
</evidence>
<keyword evidence="3" id="KW-1003">Cell membrane</keyword>
<feature type="domain" description="Type II secretion system protein GspC N-terminal" evidence="9">
    <location>
        <begin position="25"/>
        <end position="111"/>
    </location>
</feature>
<dbReference type="GO" id="GO:0015031">
    <property type="term" value="P:protein transport"/>
    <property type="evidence" value="ECO:0007669"/>
    <property type="project" value="UniProtKB-KW"/>
</dbReference>
<dbReference type="AlphaFoldDB" id="A0A9X4NP48"/>
<dbReference type="EMBL" id="AOGK01000004">
    <property type="protein sequence ID" value="MDG5974782.1"/>
    <property type="molecule type" value="Genomic_DNA"/>
</dbReference>
<dbReference type="Pfam" id="PF11356">
    <property type="entry name" value="T2SSC"/>
    <property type="match status" value="1"/>
</dbReference>
<keyword evidence="8" id="KW-0472">Membrane</keyword>
<evidence type="ECO:0000259" key="9">
    <source>
        <dbReference type="Pfam" id="PF11356"/>
    </source>
</evidence>
<evidence type="ECO:0000256" key="6">
    <source>
        <dbReference type="ARBA" id="ARBA00022927"/>
    </source>
</evidence>
<keyword evidence="7" id="KW-1133">Transmembrane helix</keyword>
<keyword evidence="4" id="KW-0997">Cell inner membrane</keyword>
<name>A0A9X4NP48_9BURK</name>
<accession>A0A9X4NP48</accession>
<dbReference type="OrthoDB" id="9154044at2"/>
<comment type="caution">
    <text evidence="10">The sequence shown here is derived from an EMBL/GenBank/DDBJ whole genome shotgun (WGS) entry which is preliminary data.</text>
</comment>
<evidence type="ECO:0000256" key="7">
    <source>
        <dbReference type="ARBA" id="ARBA00022989"/>
    </source>
</evidence>
<keyword evidence="6" id="KW-0653">Protein transport</keyword>
<keyword evidence="5" id="KW-0812">Transmembrane</keyword>
<keyword evidence="2" id="KW-0813">Transport</keyword>
<evidence type="ECO:0000256" key="2">
    <source>
        <dbReference type="ARBA" id="ARBA00022448"/>
    </source>
</evidence>
<evidence type="ECO:0000313" key="10">
    <source>
        <dbReference type="EMBL" id="MDG5974782.1"/>
    </source>
</evidence>
<protein>
    <recommendedName>
        <fullName evidence="9">Type II secretion system protein GspC N-terminal domain-containing protein</fullName>
    </recommendedName>
</protein>
<keyword evidence="11" id="KW-1185">Reference proteome</keyword>
<dbReference type="GO" id="GO:0005886">
    <property type="term" value="C:plasma membrane"/>
    <property type="evidence" value="ECO:0007669"/>
    <property type="project" value="UniProtKB-SubCell"/>
</dbReference>
<proteinExistence type="predicted"/>
<evidence type="ECO:0000256" key="5">
    <source>
        <dbReference type="ARBA" id="ARBA00022692"/>
    </source>
</evidence>
<sequence>MAGLLWLLVGLSAGYWVLLAWGRGPMVPVSASAASLPQTDVALVARALGSFPQVATETAAPAPPATRYRLVGVVSRRNQSGAALIAVNDQPPRPYTVGAVLEGELVLQSVERRVARLGPALNGPSTVELELAPVAD</sequence>
<evidence type="ECO:0000256" key="8">
    <source>
        <dbReference type="ARBA" id="ARBA00023136"/>
    </source>
</evidence>
<evidence type="ECO:0000256" key="3">
    <source>
        <dbReference type="ARBA" id="ARBA00022475"/>
    </source>
</evidence>
<organism evidence="10 11">
    <name type="scientific">Hydrogenophaga taeniospiralis CCUG 15921</name>
    <dbReference type="NCBI Taxonomy" id="1281780"/>
    <lineage>
        <taxon>Bacteria</taxon>
        <taxon>Pseudomonadati</taxon>
        <taxon>Pseudomonadota</taxon>
        <taxon>Betaproteobacteria</taxon>
        <taxon>Burkholderiales</taxon>
        <taxon>Comamonadaceae</taxon>
        <taxon>Hydrogenophaga</taxon>
    </lineage>
</organism>
<dbReference type="InterPro" id="IPR024961">
    <property type="entry name" value="T2SS_GspC_N"/>
</dbReference>
<evidence type="ECO:0000313" key="11">
    <source>
        <dbReference type="Proteomes" id="UP001152876"/>
    </source>
</evidence>
<comment type="subcellular location">
    <subcellularLocation>
        <location evidence="1">Cell inner membrane</location>
    </subcellularLocation>
</comment>